<protein>
    <submittedName>
        <fullName evidence="3">Activator of HSP90 ATPase</fullName>
    </submittedName>
</protein>
<sequence>MSTPVTITVSALVNAPVEKVWDVWFTPEHITQWNAASDDWHTPTATVNLRTGGTFTSRMEAKDGSFGFDFSGTYDVVKTHEHVSITMGDGRKWTVDFTAQGDSTLVTEAFEAESTNPIEMQRGGWQAILDNFKNYTESL</sequence>
<dbReference type="SUPFAM" id="SSF55961">
    <property type="entry name" value="Bet v1-like"/>
    <property type="match status" value="1"/>
</dbReference>
<dbReference type="Proteomes" id="UP000627292">
    <property type="component" value="Unassembled WGS sequence"/>
</dbReference>
<evidence type="ECO:0000259" key="2">
    <source>
        <dbReference type="Pfam" id="PF08327"/>
    </source>
</evidence>
<dbReference type="InterPro" id="IPR013538">
    <property type="entry name" value="ASHA1/2-like_C"/>
</dbReference>
<evidence type="ECO:0000256" key="1">
    <source>
        <dbReference type="ARBA" id="ARBA00006817"/>
    </source>
</evidence>
<dbReference type="RefSeq" id="WP_188953746.1">
    <property type="nucleotide sequence ID" value="NZ_BMIB01000003.1"/>
</dbReference>
<reference evidence="3" key="2">
    <citation type="submission" date="2020-09" db="EMBL/GenBank/DDBJ databases">
        <authorList>
            <person name="Sun Q."/>
            <person name="Zhou Y."/>
        </authorList>
    </citation>
    <scope>NUCLEOTIDE SEQUENCE</scope>
    <source>
        <strain evidence="3">CGMCC 1.15290</strain>
    </source>
</reference>
<reference evidence="3" key="1">
    <citation type="journal article" date="2014" name="Int. J. Syst. Evol. Microbiol.">
        <title>Complete genome sequence of Corynebacterium casei LMG S-19264T (=DSM 44701T), isolated from a smear-ripened cheese.</title>
        <authorList>
            <consortium name="US DOE Joint Genome Institute (JGI-PGF)"/>
            <person name="Walter F."/>
            <person name="Albersmeier A."/>
            <person name="Kalinowski J."/>
            <person name="Ruckert C."/>
        </authorList>
    </citation>
    <scope>NUCLEOTIDE SEQUENCE</scope>
    <source>
        <strain evidence="3">CGMCC 1.15290</strain>
    </source>
</reference>
<dbReference type="AlphaFoldDB" id="A0A917IZI9"/>
<comment type="caution">
    <text evidence="3">The sequence shown here is derived from an EMBL/GenBank/DDBJ whole genome shotgun (WGS) entry which is preliminary data.</text>
</comment>
<organism evidence="3 4">
    <name type="scientific">Filimonas zeae</name>
    <dbReference type="NCBI Taxonomy" id="1737353"/>
    <lineage>
        <taxon>Bacteria</taxon>
        <taxon>Pseudomonadati</taxon>
        <taxon>Bacteroidota</taxon>
        <taxon>Chitinophagia</taxon>
        <taxon>Chitinophagales</taxon>
        <taxon>Chitinophagaceae</taxon>
        <taxon>Filimonas</taxon>
    </lineage>
</organism>
<dbReference type="Pfam" id="PF08327">
    <property type="entry name" value="AHSA1"/>
    <property type="match status" value="1"/>
</dbReference>
<dbReference type="InterPro" id="IPR023393">
    <property type="entry name" value="START-like_dom_sf"/>
</dbReference>
<name>A0A917IZI9_9BACT</name>
<gene>
    <name evidence="3" type="ORF">GCM10011379_30620</name>
</gene>
<proteinExistence type="inferred from homology"/>
<evidence type="ECO:0000313" key="4">
    <source>
        <dbReference type="Proteomes" id="UP000627292"/>
    </source>
</evidence>
<dbReference type="Gene3D" id="3.30.530.20">
    <property type="match status" value="1"/>
</dbReference>
<feature type="domain" description="Activator of Hsp90 ATPase homologue 1/2-like C-terminal" evidence="2">
    <location>
        <begin position="14"/>
        <end position="136"/>
    </location>
</feature>
<dbReference type="CDD" id="cd08897">
    <property type="entry name" value="SRPBCC_CalC_Aha1-like_4"/>
    <property type="match status" value="1"/>
</dbReference>
<dbReference type="EMBL" id="BMIB01000003">
    <property type="protein sequence ID" value="GGH71362.1"/>
    <property type="molecule type" value="Genomic_DNA"/>
</dbReference>
<keyword evidence="4" id="KW-1185">Reference proteome</keyword>
<comment type="similarity">
    <text evidence="1">Belongs to the AHA1 family.</text>
</comment>
<accession>A0A917IZI9</accession>
<evidence type="ECO:0000313" key="3">
    <source>
        <dbReference type="EMBL" id="GGH71362.1"/>
    </source>
</evidence>